<evidence type="ECO:0000256" key="3">
    <source>
        <dbReference type="ARBA" id="ARBA00023163"/>
    </source>
</evidence>
<gene>
    <name evidence="6" type="ORF">CE91St30_26720</name>
</gene>
<dbReference type="InterPro" id="IPR036388">
    <property type="entry name" value="WH-like_DNA-bd_sf"/>
</dbReference>
<feature type="domain" description="HTH marR-type" evidence="5">
    <location>
        <begin position="8"/>
        <end position="140"/>
    </location>
</feature>
<dbReference type="Pfam" id="PF01047">
    <property type="entry name" value="MarR"/>
    <property type="match status" value="1"/>
</dbReference>
<organism evidence="6 7">
    <name type="scientific">Raoultibacter timonensis</name>
    <dbReference type="NCBI Taxonomy" id="1907662"/>
    <lineage>
        <taxon>Bacteria</taxon>
        <taxon>Bacillati</taxon>
        <taxon>Actinomycetota</taxon>
        <taxon>Coriobacteriia</taxon>
        <taxon>Eggerthellales</taxon>
        <taxon>Eggerthellaceae</taxon>
        <taxon>Raoultibacter</taxon>
    </lineage>
</organism>
<keyword evidence="3" id="KW-0804">Transcription</keyword>
<evidence type="ECO:0000259" key="5">
    <source>
        <dbReference type="PROSITE" id="PS50995"/>
    </source>
</evidence>
<dbReference type="EMBL" id="AP025564">
    <property type="protein sequence ID" value="BDE97339.1"/>
    <property type="molecule type" value="Genomic_DNA"/>
</dbReference>
<evidence type="ECO:0000256" key="2">
    <source>
        <dbReference type="ARBA" id="ARBA00023125"/>
    </source>
</evidence>
<dbReference type="PANTHER" id="PTHR42756:SF1">
    <property type="entry name" value="TRANSCRIPTIONAL REPRESSOR OF EMRAB OPERON"/>
    <property type="match status" value="1"/>
</dbReference>
<proteinExistence type="predicted"/>
<dbReference type="PRINTS" id="PR00598">
    <property type="entry name" value="HTHMARR"/>
</dbReference>
<dbReference type="PROSITE" id="PS50995">
    <property type="entry name" value="HTH_MARR_2"/>
    <property type="match status" value="1"/>
</dbReference>
<name>A0ABN6MH91_9ACTN</name>
<sequence>MEATTNANINLYEKLATLQHLLMRQRFARKGAGPVADPMRGQGRILALLKIKDGVSTKDMSSVLGIRTSSLNELLSKLEAKEYVVREQSEEDKRVMVVKLTDKGRDVEQPAVGAATADMFDCLTDEEKKAFGECLDKMIAHLGAEVSEQSDEDFDAMLRKREKAFKKFFGEGHRFDGPEGFPPFGAFGPRGCCDGFDPRDEGRRGHGRRSEGRERD</sequence>
<dbReference type="SUPFAM" id="SSF46785">
    <property type="entry name" value="Winged helix' DNA-binding domain"/>
    <property type="match status" value="1"/>
</dbReference>
<keyword evidence="2" id="KW-0238">DNA-binding</keyword>
<protein>
    <recommendedName>
        <fullName evidence="5">HTH marR-type domain-containing protein</fullName>
    </recommendedName>
</protein>
<dbReference type="Proteomes" id="UP001320544">
    <property type="component" value="Chromosome"/>
</dbReference>
<dbReference type="InterPro" id="IPR036390">
    <property type="entry name" value="WH_DNA-bd_sf"/>
</dbReference>
<dbReference type="Gene3D" id="1.10.10.10">
    <property type="entry name" value="Winged helix-like DNA-binding domain superfamily/Winged helix DNA-binding domain"/>
    <property type="match status" value="1"/>
</dbReference>
<evidence type="ECO:0000313" key="7">
    <source>
        <dbReference type="Proteomes" id="UP001320544"/>
    </source>
</evidence>
<evidence type="ECO:0000313" key="6">
    <source>
        <dbReference type="EMBL" id="BDE97339.1"/>
    </source>
</evidence>
<evidence type="ECO:0000256" key="1">
    <source>
        <dbReference type="ARBA" id="ARBA00023015"/>
    </source>
</evidence>
<accession>A0ABN6MH91</accession>
<dbReference type="SMART" id="SM00347">
    <property type="entry name" value="HTH_MARR"/>
    <property type="match status" value="1"/>
</dbReference>
<keyword evidence="7" id="KW-1185">Reference proteome</keyword>
<dbReference type="InterPro" id="IPR000835">
    <property type="entry name" value="HTH_MarR-typ"/>
</dbReference>
<reference evidence="6 7" key="1">
    <citation type="submission" date="2022-01" db="EMBL/GenBank/DDBJ databases">
        <title>Novel bile acid biosynthetic pathways are enriched in the microbiome of centenarians.</title>
        <authorList>
            <person name="Sato Y."/>
            <person name="Atarashi K."/>
            <person name="Plichta R.D."/>
            <person name="Arai Y."/>
            <person name="Sasajima S."/>
            <person name="Kearney M.S."/>
            <person name="Suda W."/>
            <person name="Takeshita K."/>
            <person name="Sasaki T."/>
            <person name="Okamoto S."/>
            <person name="Skelly N.A."/>
            <person name="Okamura Y."/>
            <person name="Vlamakis H."/>
            <person name="Li Y."/>
            <person name="Tanoue T."/>
            <person name="Takei H."/>
            <person name="Nittono H."/>
            <person name="Narushima S."/>
            <person name="Irie J."/>
            <person name="Itoh H."/>
            <person name="Moriya K."/>
            <person name="Sugiura Y."/>
            <person name="Suematsu M."/>
            <person name="Moritoki N."/>
            <person name="Shibata S."/>
            <person name="Littman R.D."/>
            <person name="Fischbach A.M."/>
            <person name="Uwamino Y."/>
            <person name="Inoue T."/>
            <person name="Honda A."/>
            <person name="Hattori M."/>
            <person name="Murai T."/>
            <person name="Xavier J.R."/>
            <person name="Hirose N."/>
            <person name="Honda K."/>
        </authorList>
    </citation>
    <scope>NUCLEOTIDE SEQUENCE [LARGE SCALE GENOMIC DNA]</scope>
    <source>
        <strain evidence="6 7">CE91-St30</strain>
    </source>
</reference>
<feature type="region of interest" description="Disordered" evidence="4">
    <location>
        <begin position="192"/>
        <end position="216"/>
    </location>
</feature>
<dbReference type="InterPro" id="IPR023187">
    <property type="entry name" value="Tscrpt_reg_MarR-type_CS"/>
</dbReference>
<feature type="compositionally biased region" description="Basic and acidic residues" evidence="4">
    <location>
        <begin position="196"/>
        <end position="216"/>
    </location>
</feature>
<dbReference type="PANTHER" id="PTHR42756">
    <property type="entry name" value="TRANSCRIPTIONAL REGULATOR, MARR"/>
    <property type="match status" value="1"/>
</dbReference>
<dbReference type="PROSITE" id="PS01117">
    <property type="entry name" value="HTH_MARR_1"/>
    <property type="match status" value="1"/>
</dbReference>
<dbReference type="RefSeq" id="WP_244386586.1">
    <property type="nucleotide sequence ID" value="NZ_AP025564.1"/>
</dbReference>
<evidence type="ECO:0000256" key="4">
    <source>
        <dbReference type="SAM" id="MobiDB-lite"/>
    </source>
</evidence>
<keyword evidence="1" id="KW-0805">Transcription regulation</keyword>